<comment type="caution">
    <text evidence="2">The sequence shown here is derived from an EMBL/GenBank/DDBJ whole genome shotgun (WGS) entry which is preliminary data.</text>
</comment>
<dbReference type="InterPro" id="IPR029058">
    <property type="entry name" value="AB_hydrolase_fold"/>
</dbReference>
<name>A0A162K8F1_9BACL</name>
<dbReference type="InterPro" id="IPR001375">
    <property type="entry name" value="Peptidase_S9_cat"/>
</dbReference>
<organism evidence="2 3">
    <name type="scientific">Paenibacillus antarcticus</name>
    <dbReference type="NCBI Taxonomy" id="253703"/>
    <lineage>
        <taxon>Bacteria</taxon>
        <taxon>Bacillati</taxon>
        <taxon>Bacillota</taxon>
        <taxon>Bacilli</taxon>
        <taxon>Bacillales</taxon>
        <taxon>Paenibacillaceae</taxon>
        <taxon>Paenibacillus</taxon>
    </lineage>
</organism>
<sequence length="93" mass="10991">MDVVNYVGQHTPPLFIWHNRNDLLVPSDQPLRMATKMQELGLEYELHVFQFGRHGMSVFNNLSSYGDNELNKKTNVESWVQMCSNWLYELFQI</sequence>
<dbReference type="GO" id="GO:0006508">
    <property type="term" value="P:proteolysis"/>
    <property type="evidence" value="ECO:0007669"/>
    <property type="project" value="InterPro"/>
</dbReference>
<dbReference type="SUPFAM" id="SSF53474">
    <property type="entry name" value="alpha/beta-Hydrolases"/>
    <property type="match status" value="1"/>
</dbReference>
<keyword evidence="3" id="KW-1185">Reference proteome</keyword>
<dbReference type="RefSeq" id="WP_068652362.1">
    <property type="nucleotide sequence ID" value="NZ_LVJI01000038.1"/>
</dbReference>
<evidence type="ECO:0000313" key="3">
    <source>
        <dbReference type="Proteomes" id="UP000077355"/>
    </source>
</evidence>
<gene>
    <name evidence="2" type="ORF">PBAT_20365</name>
</gene>
<dbReference type="EMBL" id="LVJI01000038">
    <property type="protein sequence ID" value="OAB42168.1"/>
    <property type="molecule type" value="Genomic_DNA"/>
</dbReference>
<dbReference type="AlphaFoldDB" id="A0A162K8F1"/>
<dbReference type="Proteomes" id="UP000077355">
    <property type="component" value="Unassembled WGS sequence"/>
</dbReference>
<proteinExistence type="predicted"/>
<dbReference type="GO" id="GO:0008236">
    <property type="term" value="F:serine-type peptidase activity"/>
    <property type="evidence" value="ECO:0007669"/>
    <property type="project" value="InterPro"/>
</dbReference>
<feature type="domain" description="Peptidase S9 prolyl oligopeptidase catalytic" evidence="1">
    <location>
        <begin position="9"/>
        <end position="57"/>
    </location>
</feature>
<dbReference type="Pfam" id="PF00326">
    <property type="entry name" value="Peptidase_S9"/>
    <property type="match status" value="1"/>
</dbReference>
<evidence type="ECO:0000313" key="2">
    <source>
        <dbReference type="EMBL" id="OAB42168.1"/>
    </source>
</evidence>
<accession>A0A162K8F1</accession>
<reference evidence="2 3" key="1">
    <citation type="submission" date="2016-03" db="EMBL/GenBank/DDBJ databases">
        <title>Draft genome sequence of Paenibacillus antarcticus CECT 5836.</title>
        <authorList>
            <person name="Shin S.-K."/>
            <person name="Yi H."/>
        </authorList>
    </citation>
    <scope>NUCLEOTIDE SEQUENCE [LARGE SCALE GENOMIC DNA]</scope>
    <source>
        <strain evidence="2 3">CECT 5836</strain>
    </source>
</reference>
<dbReference type="Gene3D" id="3.40.50.1820">
    <property type="entry name" value="alpha/beta hydrolase"/>
    <property type="match status" value="1"/>
</dbReference>
<protein>
    <recommendedName>
        <fullName evidence="1">Peptidase S9 prolyl oligopeptidase catalytic domain-containing protein</fullName>
    </recommendedName>
</protein>
<evidence type="ECO:0000259" key="1">
    <source>
        <dbReference type="Pfam" id="PF00326"/>
    </source>
</evidence>